<gene>
    <name evidence="2" type="ORF">SMN809_LOCUS28057</name>
</gene>
<feature type="region of interest" description="Disordered" evidence="1">
    <location>
        <begin position="48"/>
        <end position="70"/>
    </location>
</feature>
<feature type="region of interest" description="Disordered" evidence="1">
    <location>
        <begin position="179"/>
        <end position="267"/>
    </location>
</feature>
<feature type="compositionally biased region" description="Polar residues" evidence="1">
    <location>
        <begin position="235"/>
        <end position="254"/>
    </location>
</feature>
<protein>
    <submittedName>
        <fullName evidence="2">Uncharacterized protein</fullName>
    </submittedName>
</protein>
<feature type="compositionally biased region" description="Basic and acidic residues" evidence="1">
    <location>
        <begin position="183"/>
        <end position="198"/>
    </location>
</feature>
<dbReference type="Proteomes" id="UP000676336">
    <property type="component" value="Unassembled WGS sequence"/>
</dbReference>
<comment type="caution">
    <text evidence="2">The sequence shown here is derived from an EMBL/GenBank/DDBJ whole genome shotgun (WGS) entry which is preliminary data.</text>
</comment>
<reference evidence="2" key="1">
    <citation type="submission" date="2021-02" db="EMBL/GenBank/DDBJ databases">
        <authorList>
            <person name="Nowell W R."/>
        </authorList>
    </citation>
    <scope>NUCLEOTIDE SEQUENCE</scope>
</reference>
<evidence type="ECO:0000313" key="2">
    <source>
        <dbReference type="EMBL" id="CAF4346811.1"/>
    </source>
</evidence>
<feature type="compositionally biased region" description="Basic and acidic residues" evidence="1">
    <location>
        <begin position="205"/>
        <end position="221"/>
    </location>
</feature>
<evidence type="ECO:0000313" key="3">
    <source>
        <dbReference type="Proteomes" id="UP000676336"/>
    </source>
</evidence>
<proteinExistence type="predicted"/>
<accession>A0A8S2URB8</accession>
<dbReference type="AlphaFoldDB" id="A0A8S2URB8"/>
<organism evidence="2 3">
    <name type="scientific">Rotaria magnacalcarata</name>
    <dbReference type="NCBI Taxonomy" id="392030"/>
    <lineage>
        <taxon>Eukaryota</taxon>
        <taxon>Metazoa</taxon>
        <taxon>Spiralia</taxon>
        <taxon>Gnathifera</taxon>
        <taxon>Rotifera</taxon>
        <taxon>Eurotatoria</taxon>
        <taxon>Bdelloidea</taxon>
        <taxon>Philodinida</taxon>
        <taxon>Philodinidae</taxon>
        <taxon>Rotaria</taxon>
    </lineage>
</organism>
<name>A0A8S2URB8_9BILA</name>
<dbReference type="EMBL" id="CAJOBI010045761">
    <property type="protein sequence ID" value="CAF4346811.1"/>
    <property type="molecule type" value="Genomic_DNA"/>
</dbReference>
<sequence>MEPKQELTHMNKTKIKVKCRRLSSETENIKNKDSSVGAGMKLTIKTTLSGCRKPNNNREMIPSLSKKKTAQTISSAKQQKISTANDVPVKQEELPKISYTLDLEAKRQRFIQPANNQSIHDESYKDINSSSNDTNFSLIPSESNTDINEIHDNNELLEGIADGGLASFVKSSSINEDYYQPSKETKTKREHSSSEKKISTKKSKSSTDIEKKLTKKIKTEDPTSSSSNRKKLLTTAATQPKTPSSSNNPPGISTNKKRVSSSIPKKLSSKDRLGKILKIANTIKSRGGILT</sequence>
<evidence type="ECO:0000256" key="1">
    <source>
        <dbReference type="SAM" id="MobiDB-lite"/>
    </source>
</evidence>
<feature type="compositionally biased region" description="Polar residues" evidence="1">
    <location>
        <begin position="126"/>
        <end position="140"/>
    </location>
</feature>
<feature type="region of interest" description="Disordered" evidence="1">
    <location>
        <begin position="113"/>
        <end position="140"/>
    </location>
</feature>